<proteinExistence type="predicted"/>
<evidence type="ECO:0000313" key="3">
    <source>
        <dbReference type="EMBL" id="MDR7123183.1"/>
    </source>
</evidence>
<evidence type="ECO:0008006" key="5">
    <source>
        <dbReference type="Google" id="ProtNLM"/>
    </source>
</evidence>
<dbReference type="Gene3D" id="3.30.559.30">
    <property type="entry name" value="Nonribosomal peptide synthetase, condensation domain"/>
    <property type="match status" value="1"/>
</dbReference>
<sequence>MPVAFEIRGEFSEDILQAVLQEIVNRHEILRTVYRDTEIGAIQYIRDDVSLTIQRHDLCHFAGEMQQQALRTLMEADIQTPFDLSQDVMIRVAFVHLSRDVAAPQGVLMFNMHHIASDGWSLEVLVREFFILYQAFSEDKASPLAALNIQYADYAHWQRNWLQGEVLEKLLSYWENQLADAPPVHGLPLDYPRPAIRQHQGAVVSGQLSSDIAIGLQRLAQRTQLTPFMLLHSALSLVLSRHSNSEDILIGTPVANRQQTELDSLIGFFVNTLVLRVNTGQERLEDYLAHVRQVHLDAQAGQDVPFEQLVERLNVPRNSALTPLFQIMLTTHTGFGQAEGVSLTLPGVTLTPVKAPVLVSKFDLNVDISLNDEGVSLNWLYDTALFSEAHIAQLNDHVSRVLTAMSQYDAKSLPAIVDIPMLSEQEEGYLLEILNATAMEHPTDVCIHSLFEQQVEATPDATALVFEETSLTYCELNTRANQLARYLRAEYQVGPDSLVGLCVERSVDMVVGLLGILKAGGAYVPLDPEYPASRLEYMREDAGLQVILSQRVVADKIAMGDSAVVLLDDGVFDEYGTTNLSIEETGVTA</sequence>
<dbReference type="EMBL" id="JAVDWR010000052">
    <property type="protein sequence ID" value="MDR7123183.1"/>
    <property type="molecule type" value="Genomic_DNA"/>
</dbReference>
<protein>
    <recommendedName>
        <fullName evidence="5">Non-ribosomal peptide synthetase</fullName>
    </recommendedName>
</protein>
<dbReference type="Proteomes" id="UP001257909">
    <property type="component" value="Unassembled WGS sequence"/>
</dbReference>
<dbReference type="SUPFAM" id="SSF52777">
    <property type="entry name" value="CoA-dependent acyltransferases"/>
    <property type="match status" value="2"/>
</dbReference>
<feature type="domain" description="AMP-dependent synthetase/ligase" evidence="1">
    <location>
        <begin position="451"/>
        <end position="555"/>
    </location>
</feature>
<evidence type="ECO:0000259" key="1">
    <source>
        <dbReference type="Pfam" id="PF00501"/>
    </source>
</evidence>
<accession>A0ABU1W623</accession>
<dbReference type="PANTHER" id="PTHR45398:SF1">
    <property type="entry name" value="ENZYME, PUTATIVE (JCVI)-RELATED"/>
    <property type="match status" value="1"/>
</dbReference>
<reference evidence="3 4" key="1">
    <citation type="submission" date="2023-07" db="EMBL/GenBank/DDBJ databases">
        <title>Sorghum-associated microbial communities from plants grown in Nebraska, USA.</title>
        <authorList>
            <person name="Schachtman D."/>
        </authorList>
    </citation>
    <scope>NUCLEOTIDE SEQUENCE [LARGE SCALE GENOMIC DNA]</scope>
    <source>
        <strain evidence="3 4">4138</strain>
    </source>
</reference>
<gene>
    <name evidence="3" type="ORF">J2W69_004171</name>
</gene>
<dbReference type="Gene3D" id="3.30.559.10">
    <property type="entry name" value="Chloramphenicol acetyltransferase-like domain"/>
    <property type="match status" value="1"/>
</dbReference>
<feature type="domain" description="Condensation" evidence="2">
    <location>
        <begin position="1"/>
        <end position="407"/>
    </location>
</feature>
<dbReference type="Gene3D" id="3.40.50.980">
    <property type="match status" value="2"/>
</dbReference>
<comment type="caution">
    <text evidence="3">The sequence shown here is derived from an EMBL/GenBank/DDBJ whole genome shotgun (WGS) entry which is preliminary data.</text>
</comment>
<dbReference type="SUPFAM" id="SSF56801">
    <property type="entry name" value="Acetyl-CoA synthetase-like"/>
    <property type="match status" value="1"/>
</dbReference>
<evidence type="ECO:0000313" key="4">
    <source>
        <dbReference type="Proteomes" id="UP001257909"/>
    </source>
</evidence>
<dbReference type="InterPro" id="IPR000873">
    <property type="entry name" value="AMP-dep_synth/lig_dom"/>
</dbReference>
<keyword evidence="4" id="KW-1185">Reference proteome</keyword>
<dbReference type="Pfam" id="PF00501">
    <property type="entry name" value="AMP-binding"/>
    <property type="match status" value="1"/>
</dbReference>
<dbReference type="InterPro" id="IPR023213">
    <property type="entry name" value="CAT-like_dom_sf"/>
</dbReference>
<evidence type="ECO:0000259" key="2">
    <source>
        <dbReference type="Pfam" id="PF00668"/>
    </source>
</evidence>
<dbReference type="InterPro" id="IPR001242">
    <property type="entry name" value="Condensation_dom"/>
</dbReference>
<dbReference type="CDD" id="cd19531">
    <property type="entry name" value="LCL_NRPS-like"/>
    <property type="match status" value="1"/>
</dbReference>
<dbReference type="Pfam" id="PF00668">
    <property type="entry name" value="Condensation"/>
    <property type="match status" value="1"/>
</dbReference>
<dbReference type="PANTHER" id="PTHR45398">
    <property type="match status" value="1"/>
</dbReference>
<organism evidence="3 4">
    <name type="scientific">Rheinheimera soli</name>
    <dbReference type="NCBI Taxonomy" id="443616"/>
    <lineage>
        <taxon>Bacteria</taxon>
        <taxon>Pseudomonadati</taxon>
        <taxon>Pseudomonadota</taxon>
        <taxon>Gammaproteobacteria</taxon>
        <taxon>Chromatiales</taxon>
        <taxon>Chromatiaceae</taxon>
        <taxon>Rheinheimera</taxon>
    </lineage>
</organism>
<feature type="non-terminal residue" evidence="3">
    <location>
        <position position="589"/>
    </location>
</feature>
<name>A0ABU1W623_9GAMM</name>